<keyword evidence="4" id="KW-0496">Mitochondrion</keyword>
<dbReference type="GO" id="GO:0006465">
    <property type="term" value="P:signal peptide processing"/>
    <property type="evidence" value="ECO:0007669"/>
    <property type="project" value="InterPro"/>
</dbReference>
<name>A0AA39L3S8_SARSR</name>
<evidence type="ECO:0000313" key="11">
    <source>
        <dbReference type="Proteomes" id="UP001175261"/>
    </source>
</evidence>
<keyword evidence="2" id="KW-0999">Mitochondrion inner membrane</keyword>
<keyword evidence="8" id="KW-1133">Transmembrane helix</keyword>
<dbReference type="EMBL" id="JAPDFR010000009">
    <property type="protein sequence ID" value="KAK0383446.1"/>
    <property type="molecule type" value="Genomic_DNA"/>
</dbReference>
<gene>
    <name evidence="10" type="ORF">NLU13_9357</name>
</gene>
<keyword evidence="5 8" id="KW-0472">Membrane</keyword>
<evidence type="ECO:0000259" key="9">
    <source>
        <dbReference type="Pfam" id="PF10502"/>
    </source>
</evidence>
<evidence type="ECO:0000256" key="1">
    <source>
        <dbReference type="ARBA" id="ARBA00004273"/>
    </source>
</evidence>
<dbReference type="PROSITE" id="PS00760">
    <property type="entry name" value="SPASE_I_2"/>
    <property type="match status" value="1"/>
</dbReference>
<dbReference type="InterPro" id="IPR000223">
    <property type="entry name" value="Pept_S26A_signal_pept_1"/>
</dbReference>
<dbReference type="Gene3D" id="2.10.109.10">
    <property type="entry name" value="Umud Fragment, subunit A"/>
    <property type="match status" value="1"/>
</dbReference>
<dbReference type="PRINTS" id="PR00727">
    <property type="entry name" value="LEADERPTASE"/>
</dbReference>
<dbReference type="SUPFAM" id="SSF51306">
    <property type="entry name" value="LexA/Signal peptidase"/>
    <property type="match status" value="1"/>
</dbReference>
<evidence type="ECO:0000256" key="5">
    <source>
        <dbReference type="ARBA" id="ARBA00023136"/>
    </source>
</evidence>
<evidence type="ECO:0000256" key="2">
    <source>
        <dbReference type="ARBA" id="ARBA00022792"/>
    </source>
</evidence>
<keyword evidence="11" id="KW-1185">Reference proteome</keyword>
<feature type="transmembrane region" description="Helical" evidence="8">
    <location>
        <begin position="33"/>
        <end position="55"/>
    </location>
</feature>
<comment type="subcellular location">
    <subcellularLocation>
        <location evidence="1">Mitochondrion inner membrane</location>
    </subcellularLocation>
</comment>
<dbReference type="PANTHER" id="PTHR12383">
    <property type="entry name" value="PROTEASE FAMILY S26 MITOCHONDRIAL INNER MEMBRANE PROTEASE-RELATED"/>
    <property type="match status" value="1"/>
</dbReference>
<dbReference type="InterPro" id="IPR052064">
    <property type="entry name" value="Mito_IMP1_subunit"/>
</dbReference>
<evidence type="ECO:0000256" key="8">
    <source>
        <dbReference type="SAM" id="Phobius"/>
    </source>
</evidence>
<keyword evidence="8" id="KW-0812">Transmembrane</keyword>
<evidence type="ECO:0000256" key="4">
    <source>
        <dbReference type="ARBA" id="ARBA00023128"/>
    </source>
</evidence>
<protein>
    <recommendedName>
        <fullName evidence="9">Peptidase S26 domain-containing protein</fullName>
    </recommendedName>
</protein>
<evidence type="ECO:0000313" key="10">
    <source>
        <dbReference type="EMBL" id="KAK0383446.1"/>
    </source>
</evidence>
<dbReference type="GO" id="GO:0042720">
    <property type="term" value="C:mitochondrial inner membrane peptidase complex"/>
    <property type="evidence" value="ECO:0007669"/>
    <property type="project" value="TreeGrafter"/>
</dbReference>
<comment type="caution">
    <text evidence="10">The sequence shown here is derived from an EMBL/GenBank/DDBJ whole genome shotgun (WGS) entry which is preliminary data.</text>
</comment>
<evidence type="ECO:0000256" key="3">
    <source>
        <dbReference type="ARBA" id="ARBA00022801"/>
    </source>
</evidence>
<proteinExistence type="inferred from homology"/>
<evidence type="ECO:0000256" key="7">
    <source>
        <dbReference type="PIRSR" id="PIRSR600223-1"/>
    </source>
</evidence>
<keyword evidence="3" id="KW-0378">Hydrolase</keyword>
<dbReference type="InterPro" id="IPR019533">
    <property type="entry name" value="Peptidase_S26"/>
</dbReference>
<evidence type="ECO:0000256" key="6">
    <source>
        <dbReference type="ARBA" id="ARBA00038445"/>
    </source>
</evidence>
<comment type="similarity">
    <text evidence="6">Belongs to the peptidase S26 family. IMP1 subfamily.</text>
</comment>
<dbReference type="Proteomes" id="UP001175261">
    <property type="component" value="Unassembled WGS sequence"/>
</dbReference>
<dbReference type="FunFam" id="2.10.109.10:FF:000015">
    <property type="entry name" value="Mitochondrial inner membrane protease subunit 1"/>
    <property type="match status" value="1"/>
</dbReference>
<sequence>MIYSVLSSLRQSSRRFYHTNVSPSRRSLFSNPWILGGTIFIQAACLVHYVFANVWSAQSARGPSMLPTLSVMGDWIVHDHTYHRGRGVVVGDLVSFRIPSQEGQVGVKRVIGMPGDYVLMGTPGEEGQDKMIQVPPGHCYVVGDNLEASRDSRNYGPVPLALIGSKIMARALPLKEAGWLGNSLRTISRTSDQ</sequence>
<feature type="active site" evidence="7">
    <location>
        <position position="108"/>
    </location>
</feature>
<dbReference type="PANTHER" id="PTHR12383:SF16">
    <property type="entry name" value="MITOCHONDRIAL INNER MEMBRANE PROTEASE SUBUNIT 1"/>
    <property type="match status" value="1"/>
</dbReference>
<dbReference type="CDD" id="cd06530">
    <property type="entry name" value="S26_SPase_I"/>
    <property type="match status" value="1"/>
</dbReference>
<dbReference type="AlphaFoldDB" id="A0AA39L3S8"/>
<reference evidence="10" key="1">
    <citation type="submission" date="2022-10" db="EMBL/GenBank/DDBJ databases">
        <title>Determination and structural analysis of whole genome sequence of Sarocladium strictum F4-1.</title>
        <authorList>
            <person name="Hu L."/>
            <person name="Jiang Y."/>
        </authorList>
    </citation>
    <scope>NUCLEOTIDE SEQUENCE</scope>
    <source>
        <strain evidence="10">F4-1</strain>
    </source>
</reference>
<feature type="active site" evidence="7">
    <location>
        <position position="64"/>
    </location>
</feature>
<dbReference type="Pfam" id="PF10502">
    <property type="entry name" value="Peptidase_S26"/>
    <property type="match status" value="2"/>
</dbReference>
<feature type="domain" description="Peptidase S26" evidence="9">
    <location>
        <begin position="39"/>
        <end position="119"/>
    </location>
</feature>
<dbReference type="InterPro" id="IPR036286">
    <property type="entry name" value="LexA/Signal_pep-like_sf"/>
</dbReference>
<dbReference type="InterPro" id="IPR019757">
    <property type="entry name" value="Pept_S26A_signal_pept_1_Lys-AS"/>
</dbReference>
<dbReference type="GO" id="GO:0006627">
    <property type="term" value="P:protein processing involved in protein targeting to mitochondrion"/>
    <property type="evidence" value="ECO:0007669"/>
    <property type="project" value="TreeGrafter"/>
</dbReference>
<accession>A0AA39L3S8</accession>
<dbReference type="GO" id="GO:0004252">
    <property type="term" value="F:serine-type endopeptidase activity"/>
    <property type="evidence" value="ECO:0007669"/>
    <property type="project" value="InterPro"/>
</dbReference>
<feature type="domain" description="Peptidase S26" evidence="9">
    <location>
        <begin position="130"/>
        <end position="166"/>
    </location>
</feature>
<organism evidence="10 11">
    <name type="scientific">Sarocladium strictum</name>
    <name type="common">Black bundle disease fungus</name>
    <name type="synonym">Acremonium strictum</name>
    <dbReference type="NCBI Taxonomy" id="5046"/>
    <lineage>
        <taxon>Eukaryota</taxon>
        <taxon>Fungi</taxon>
        <taxon>Dikarya</taxon>
        <taxon>Ascomycota</taxon>
        <taxon>Pezizomycotina</taxon>
        <taxon>Sordariomycetes</taxon>
        <taxon>Hypocreomycetidae</taxon>
        <taxon>Hypocreales</taxon>
        <taxon>Sarocladiaceae</taxon>
        <taxon>Sarocladium</taxon>
    </lineage>
</organism>